<evidence type="ECO:0008006" key="4">
    <source>
        <dbReference type="Google" id="ProtNLM"/>
    </source>
</evidence>
<sequence length="118" mass="13743">SLASTTDEHRPVLRSEKKTFAMAIEKDEGWRDDETEESIEEEMCRVKREFKSLKSYVSTFTNVRETTIQELFERLVTQLEGEKAQKKVEVQKLMEENVKLTAVSDKKEAQLLALIEKC</sequence>
<name>A0ABQ8BWP4_BRANA</name>
<proteinExistence type="predicted"/>
<comment type="caution">
    <text evidence="2">The sequence shown here is derived from an EMBL/GenBank/DDBJ whole genome shotgun (WGS) entry which is preliminary data.</text>
</comment>
<organism evidence="2 3">
    <name type="scientific">Brassica napus</name>
    <name type="common">Rape</name>
    <dbReference type="NCBI Taxonomy" id="3708"/>
    <lineage>
        <taxon>Eukaryota</taxon>
        <taxon>Viridiplantae</taxon>
        <taxon>Streptophyta</taxon>
        <taxon>Embryophyta</taxon>
        <taxon>Tracheophyta</taxon>
        <taxon>Spermatophyta</taxon>
        <taxon>Magnoliopsida</taxon>
        <taxon>eudicotyledons</taxon>
        <taxon>Gunneridae</taxon>
        <taxon>Pentapetalae</taxon>
        <taxon>rosids</taxon>
        <taxon>malvids</taxon>
        <taxon>Brassicales</taxon>
        <taxon>Brassicaceae</taxon>
        <taxon>Brassiceae</taxon>
        <taxon>Brassica</taxon>
    </lineage>
</organism>
<reference evidence="2 3" key="1">
    <citation type="submission" date="2021-05" db="EMBL/GenBank/DDBJ databases">
        <title>Genome Assembly of Synthetic Allotetraploid Brassica napus Reveals Homoeologous Exchanges between Subgenomes.</title>
        <authorList>
            <person name="Davis J.T."/>
        </authorList>
    </citation>
    <scope>NUCLEOTIDE SEQUENCE [LARGE SCALE GENOMIC DNA]</scope>
    <source>
        <strain evidence="3">cv. Da-Ae</strain>
        <tissue evidence="2">Seedling</tissue>
    </source>
</reference>
<keyword evidence="1" id="KW-0175">Coiled coil</keyword>
<dbReference type="Proteomes" id="UP000824890">
    <property type="component" value="Unassembled WGS sequence"/>
</dbReference>
<evidence type="ECO:0000256" key="1">
    <source>
        <dbReference type="SAM" id="Coils"/>
    </source>
</evidence>
<evidence type="ECO:0000313" key="2">
    <source>
        <dbReference type="EMBL" id="KAH0909214.1"/>
    </source>
</evidence>
<evidence type="ECO:0000313" key="3">
    <source>
        <dbReference type="Proteomes" id="UP000824890"/>
    </source>
</evidence>
<accession>A0ABQ8BWP4</accession>
<protein>
    <recommendedName>
        <fullName evidence="4">RAB6-interacting golgin</fullName>
    </recommendedName>
</protein>
<feature type="coiled-coil region" evidence="1">
    <location>
        <begin position="76"/>
        <end position="110"/>
    </location>
</feature>
<dbReference type="EMBL" id="JAGKQM010000009">
    <property type="protein sequence ID" value="KAH0909214.1"/>
    <property type="molecule type" value="Genomic_DNA"/>
</dbReference>
<keyword evidence="3" id="KW-1185">Reference proteome</keyword>
<gene>
    <name evidence="2" type="ORF">HID58_032535</name>
</gene>
<feature type="non-terminal residue" evidence="2">
    <location>
        <position position="1"/>
    </location>
</feature>